<dbReference type="InterPro" id="IPR000504">
    <property type="entry name" value="RRM_dom"/>
</dbReference>
<evidence type="ECO:0000256" key="6">
    <source>
        <dbReference type="PROSITE-ProRule" id="PRU00176"/>
    </source>
</evidence>
<evidence type="ECO:0000313" key="13">
    <source>
        <dbReference type="Proteomes" id="UP000310708"/>
    </source>
</evidence>
<feature type="domain" description="RRM" evidence="7">
    <location>
        <begin position="20"/>
        <end position="95"/>
    </location>
</feature>
<dbReference type="InterPro" id="IPR035979">
    <property type="entry name" value="RBD_domain_sf"/>
</dbReference>
<evidence type="ECO:0000313" key="11">
    <source>
        <dbReference type="Proteomes" id="UP000307169"/>
    </source>
</evidence>
<evidence type="ECO:0000313" key="8">
    <source>
        <dbReference type="EMBL" id="TIB81098.1"/>
    </source>
</evidence>
<evidence type="ECO:0000313" key="10">
    <source>
        <dbReference type="EMBL" id="TIC69023.1"/>
    </source>
</evidence>
<dbReference type="EMBL" id="SPRC01000010">
    <property type="protein sequence ID" value="TIB81098.1"/>
    <property type="molecule type" value="Genomic_DNA"/>
</dbReference>
<dbReference type="EMBL" id="SPRX01000005">
    <property type="protein sequence ID" value="TIC69023.1"/>
    <property type="molecule type" value="Genomic_DNA"/>
</dbReference>
<dbReference type="GO" id="GO:0071011">
    <property type="term" value="C:precatalytic spliceosome"/>
    <property type="evidence" value="ECO:0007669"/>
    <property type="project" value="TreeGrafter"/>
</dbReference>
<evidence type="ECO:0000256" key="5">
    <source>
        <dbReference type="ARBA" id="ARBA00023242"/>
    </source>
</evidence>
<protein>
    <submittedName>
        <fullName evidence="10">RNA-binding domain-containing protein</fullName>
    </submittedName>
</protein>
<dbReference type="EMBL" id="SPRH01000034">
    <property type="protein sequence ID" value="TIB98896.1"/>
    <property type="molecule type" value="Genomic_DNA"/>
</dbReference>
<dbReference type="Proteomes" id="UP000307169">
    <property type="component" value="Unassembled WGS sequence"/>
</dbReference>
<dbReference type="InterPro" id="IPR034150">
    <property type="entry name" value="SF3B6_RRM"/>
</dbReference>
<keyword evidence="4" id="KW-0508">mRNA splicing</keyword>
<keyword evidence="5" id="KW-0539">Nucleus</keyword>
<dbReference type="Pfam" id="PF00076">
    <property type="entry name" value="RRM_1"/>
    <property type="match status" value="1"/>
</dbReference>
<evidence type="ECO:0000256" key="1">
    <source>
        <dbReference type="ARBA" id="ARBA00004123"/>
    </source>
</evidence>
<dbReference type="SUPFAM" id="SSF54928">
    <property type="entry name" value="RNA-binding domain, RBD"/>
    <property type="match status" value="1"/>
</dbReference>
<evidence type="ECO:0000256" key="4">
    <source>
        <dbReference type="ARBA" id="ARBA00023187"/>
    </source>
</evidence>
<dbReference type="GO" id="GO:0005686">
    <property type="term" value="C:U2 snRNP"/>
    <property type="evidence" value="ECO:0007669"/>
    <property type="project" value="TreeGrafter"/>
</dbReference>
<evidence type="ECO:0000256" key="2">
    <source>
        <dbReference type="ARBA" id="ARBA00022664"/>
    </source>
</evidence>
<dbReference type="Proteomes" id="UP000310685">
    <property type="component" value="Unassembled WGS sequence"/>
</dbReference>
<sequence length="125" mass="14311">MSSGTKLGQDVHTADIPRNRILYIKNLPYSITGEDLYDLFGKYGAIRQIRLGNTKETRGTAYVVYEIVNDSKQAFDNLNGFHLNERYIVVMYHQPEKQAQIAMKQAELAKREEELAAFKRANDIA</sequence>
<evidence type="ECO:0000256" key="3">
    <source>
        <dbReference type="ARBA" id="ARBA00022884"/>
    </source>
</evidence>
<dbReference type="PROSITE" id="PS50102">
    <property type="entry name" value="RRM"/>
    <property type="match status" value="1"/>
</dbReference>
<name>A0A4T0SM29_9BASI</name>
<keyword evidence="2" id="KW-0507">mRNA processing</keyword>
<dbReference type="GO" id="GO:0071013">
    <property type="term" value="C:catalytic step 2 spliceosome"/>
    <property type="evidence" value="ECO:0007669"/>
    <property type="project" value="TreeGrafter"/>
</dbReference>
<reference evidence="11 12" key="1">
    <citation type="submission" date="2019-03" db="EMBL/GenBank/DDBJ databases">
        <title>Sequencing 25 genomes of Wallemia mellicola.</title>
        <authorList>
            <person name="Gostincar C."/>
        </authorList>
    </citation>
    <scope>NUCLEOTIDE SEQUENCE [LARGE SCALE GENOMIC DNA]</scope>
    <source>
        <strain evidence="9 11">EXF-1262</strain>
        <strain evidence="8 12">EXF-6152</strain>
        <strain evidence="10 13">EXF-757</strain>
    </source>
</reference>
<evidence type="ECO:0000313" key="12">
    <source>
        <dbReference type="Proteomes" id="UP000310685"/>
    </source>
</evidence>
<proteinExistence type="predicted"/>
<dbReference type="InterPro" id="IPR012677">
    <property type="entry name" value="Nucleotide-bd_a/b_plait_sf"/>
</dbReference>
<dbReference type="PANTHER" id="PTHR45880:SF1">
    <property type="entry name" value="RNA-BINDING MOTIF PROTEIN, X-LINKED 2"/>
    <property type="match status" value="1"/>
</dbReference>
<dbReference type="FunFam" id="3.30.70.330:FF:000286">
    <property type="entry name" value="Putative pre-mRNA branch site protein p14"/>
    <property type="match status" value="1"/>
</dbReference>
<dbReference type="CDD" id="cd12241">
    <property type="entry name" value="RRM_SF3B14"/>
    <property type="match status" value="1"/>
</dbReference>
<comment type="subcellular location">
    <subcellularLocation>
        <location evidence="1">Nucleus</location>
    </subcellularLocation>
</comment>
<dbReference type="PANTHER" id="PTHR45880">
    <property type="entry name" value="RNA-BINDING MOTIF PROTEIN, X-LINKED 2"/>
    <property type="match status" value="1"/>
</dbReference>
<evidence type="ECO:0000259" key="7">
    <source>
        <dbReference type="PROSITE" id="PS50102"/>
    </source>
</evidence>
<comment type="caution">
    <text evidence="10">The sequence shown here is derived from an EMBL/GenBank/DDBJ whole genome shotgun (WGS) entry which is preliminary data.</text>
</comment>
<dbReference type="GO" id="GO:0003723">
    <property type="term" value="F:RNA binding"/>
    <property type="evidence" value="ECO:0007669"/>
    <property type="project" value="UniProtKB-UniRule"/>
</dbReference>
<keyword evidence="3 6" id="KW-0694">RNA-binding</keyword>
<evidence type="ECO:0000313" key="9">
    <source>
        <dbReference type="EMBL" id="TIB98896.1"/>
    </source>
</evidence>
<dbReference type="AlphaFoldDB" id="A0A4T0SM29"/>
<organism evidence="10 13">
    <name type="scientific">Wallemia mellicola</name>
    <dbReference type="NCBI Taxonomy" id="1708541"/>
    <lineage>
        <taxon>Eukaryota</taxon>
        <taxon>Fungi</taxon>
        <taxon>Dikarya</taxon>
        <taxon>Basidiomycota</taxon>
        <taxon>Wallemiomycotina</taxon>
        <taxon>Wallemiomycetes</taxon>
        <taxon>Wallemiales</taxon>
        <taxon>Wallemiaceae</taxon>
        <taxon>Wallemia</taxon>
    </lineage>
</organism>
<dbReference type="GO" id="GO:0000398">
    <property type="term" value="P:mRNA splicing, via spliceosome"/>
    <property type="evidence" value="ECO:0007669"/>
    <property type="project" value="TreeGrafter"/>
</dbReference>
<gene>
    <name evidence="10" type="ORF">E3Q01_00694</name>
    <name evidence="9" type="ORF">E3Q17_02847</name>
    <name evidence="8" type="ORF">E3Q22_01336</name>
</gene>
<dbReference type="SMART" id="SM00360">
    <property type="entry name" value="RRM"/>
    <property type="match status" value="1"/>
</dbReference>
<dbReference type="InterPro" id="IPR051847">
    <property type="entry name" value="RNA_proc/Spliceosome_comp"/>
</dbReference>
<dbReference type="Gene3D" id="3.30.70.330">
    <property type="match status" value="1"/>
</dbReference>
<dbReference type="Proteomes" id="UP000310708">
    <property type="component" value="Unassembled WGS sequence"/>
</dbReference>
<accession>A0A4T0SM29</accession>